<evidence type="ECO:0000256" key="1">
    <source>
        <dbReference type="SAM" id="MobiDB-lite"/>
    </source>
</evidence>
<dbReference type="InterPro" id="IPR021424">
    <property type="entry name" value="PorA"/>
</dbReference>
<dbReference type="EMBL" id="BAAAUV010000004">
    <property type="protein sequence ID" value="GAA3204558.1"/>
    <property type="molecule type" value="Genomic_DNA"/>
</dbReference>
<dbReference type="Proteomes" id="UP001501237">
    <property type="component" value="Unassembled WGS sequence"/>
</dbReference>
<feature type="region of interest" description="Disordered" evidence="1">
    <location>
        <begin position="302"/>
        <end position="328"/>
    </location>
</feature>
<sequence>MRRSIGTVMLTLGVFCLAMAALLRFYAAPKLVVAPTDEFAILKLKTDSGSYLSEGKTVQAPLVSTTTLRGDTKASNEETAVWDYFSSLEDATSGKSLSTGSWRMAFDRETAQLSNCCGVTVEDNPGVKQSGIGVLFPVGGMDKKTYQRFDLVTGRAWPAVFQGEEKVGDIDAYKFSEKIEPTSVFEQFGVTGGVLGLDPKKAYDIDKVYAAEITVWVDPRTGVVIDQRQQIDTRVKSKDGTVDLPALAADLRMDEATRKQQAETSGDAATKIQALRLTGPIGSLILGVLLLVGGAAALRDRGRHRQGSSPAVEAPAPSVAETTVTDKS</sequence>
<evidence type="ECO:0000313" key="4">
    <source>
        <dbReference type="Proteomes" id="UP001501237"/>
    </source>
</evidence>
<dbReference type="Pfam" id="PF11271">
    <property type="entry name" value="PorA"/>
    <property type="match status" value="1"/>
</dbReference>
<keyword evidence="2" id="KW-0812">Transmembrane</keyword>
<feature type="transmembrane region" description="Helical" evidence="2">
    <location>
        <begin position="277"/>
        <end position="298"/>
    </location>
</feature>
<keyword evidence="2" id="KW-1133">Transmembrane helix</keyword>
<gene>
    <name evidence="3" type="ORF">GCM10010468_19120</name>
</gene>
<comment type="caution">
    <text evidence="3">The sequence shown here is derived from an EMBL/GenBank/DDBJ whole genome shotgun (WGS) entry which is preliminary data.</text>
</comment>
<protein>
    <recommendedName>
        <fullName evidence="5">DUF3068 domain-containing protein</fullName>
    </recommendedName>
</protein>
<organism evidence="3 4">
    <name type="scientific">Actinocorallia longicatena</name>
    <dbReference type="NCBI Taxonomy" id="111803"/>
    <lineage>
        <taxon>Bacteria</taxon>
        <taxon>Bacillati</taxon>
        <taxon>Actinomycetota</taxon>
        <taxon>Actinomycetes</taxon>
        <taxon>Streptosporangiales</taxon>
        <taxon>Thermomonosporaceae</taxon>
        <taxon>Actinocorallia</taxon>
    </lineage>
</organism>
<evidence type="ECO:0008006" key="5">
    <source>
        <dbReference type="Google" id="ProtNLM"/>
    </source>
</evidence>
<feature type="compositionally biased region" description="Low complexity" evidence="1">
    <location>
        <begin position="308"/>
        <end position="321"/>
    </location>
</feature>
<name>A0ABP6Q5I0_9ACTN</name>
<accession>A0ABP6Q5I0</accession>
<keyword evidence="4" id="KW-1185">Reference proteome</keyword>
<evidence type="ECO:0000256" key="2">
    <source>
        <dbReference type="SAM" id="Phobius"/>
    </source>
</evidence>
<keyword evidence="2" id="KW-0472">Membrane</keyword>
<proteinExistence type="predicted"/>
<evidence type="ECO:0000313" key="3">
    <source>
        <dbReference type="EMBL" id="GAA3204558.1"/>
    </source>
</evidence>
<reference evidence="4" key="1">
    <citation type="journal article" date="2019" name="Int. J. Syst. Evol. Microbiol.">
        <title>The Global Catalogue of Microorganisms (GCM) 10K type strain sequencing project: providing services to taxonomists for standard genome sequencing and annotation.</title>
        <authorList>
            <consortium name="The Broad Institute Genomics Platform"/>
            <consortium name="The Broad Institute Genome Sequencing Center for Infectious Disease"/>
            <person name="Wu L."/>
            <person name="Ma J."/>
        </authorList>
    </citation>
    <scope>NUCLEOTIDE SEQUENCE [LARGE SCALE GENOMIC DNA]</scope>
    <source>
        <strain evidence="4">JCM 9377</strain>
    </source>
</reference>
<dbReference type="RefSeq" id="WP_344824909.1">
    <property type="nucleotide sequence ID" value="NZ_BAAAUV010000004.1"/>
</dbReference>